<evidence type="ECO:0000256" key="1">
    <source>
        <dbReference type="ARBA" id="ARBA00004141"/>
    </source>
</evidence>
<reference evidence="7 8" key="1">
    <citation type="submission" date="2023-06" db="EMBL/GenBank/DDBJ databases">
        <title>Cellulomonas sp. MW9 Whole genome sequence.</title>
        <authorList>
            <person name="Park S."/>
        </authorList>
    </citation>
    <scope>NUCLEOTIDE SEQUENCE [LARGE SCALE GENOMIC DNA]</scope>
    <source>
        <strain evidence="7 8">MW9</strain>
    </source>
</reference>
<organism evidence="7 8">
    <name type="scientific">Cellulomonas edaphi</name>
    <dbReference type="NCBI Taxonomy" id="3053468"/>
    <lineage>
        <taxon>Bacteria</taxon>
        <taxon>Bacillati</taxon>
        <taxon>Actinomycetota</taxon>
        <taxon>Actinomycetes</taxon>
        <taxon>Micrococcales</taxon>
        <taxon>Cellulomonadaceae</taxon>
        <taxon>Cellulomonas</taxon>
    </lineage>
</organism>
<sequence>MTPPSPRADELAPPVAWSWGQAGLGLVYALPAVLVAPHDPLAGLAVAVGVIPATLVPLRPARRERVFVLLVGLVAGFSIFLGSLVAGTPALAVVSIFALAVATAVASSSPARRLAPMSLTLGLPLVGAGLSESGPRDGLVAAGLIMAGSSYAWAVSLLWPSRPAGSRPRRTPPPRAVALRYGVQIGSAAAAAAALGFASGLDHPGWPVIAALLVSRPDTDALHARATGRAVSVLAGSLVACGLAAVHPSNALIGALAAVTLACAAATLGSRWYVTPAFTTTLVLSLLLADGGQSSSYWFLERTGQTLVGIALALLASWVARQSVRPRASAG</sequence>
<dbReference type="InterPro" id="IPR049453">
    <property type="entry name" value="Memb_transporter_dom"/>
</dbReference>
<dbReference type="Pfam" id="PF13515">
    <property type="entry name" value="FUSC_2"/>
    <property type="match status" value="1"/>
</dbReference>
<evidence type="ECO:0000256" key="4">
    <source>
        <dbReference type="ARBA" id="ARBA00023136"/>
    </source>
</evidence>
<dbReference type="Proteomes" id="UP001321453">
    <property type="component" value="Unassembled WGS sequence"/>
</dbReference>
<protein>
    <submittedName>
        <fullName evidence="7">FUSC family protein</fullName>
    </submittedName>
</protein>
<feature type="transmembrane region" description="Helical" evidence="5">
    <location>
        <begin position="303"/>
        <end position="320"/>
    </location>
</feature>
<comment type="caution">
    <text evidence="7">The sequence shown here is derived from an EMBL/GenBank/DDBJ whole genome shotgun (WGS) entry which is preliminary data.</text>
</comment>
<feature type="transmembrane region" description="Helical" evidence="5">
    <location>
        <begin position="179"/>
        <end position="198"/>
    </location>
</feature>
<feature type="transmembrane region" description="Helical" evidence="5">
    <location>
        <begin position="139"/>
        <end position="159"/>
    </location>
</feature>
<accession>A0ABT7S5T6</accession>
<evidence type="ECO:0000256" key="5">
    <source>
        <dbReference type="SAM" id="Phobius"/>
    </source>
</evidence>
<feature type="transmembrane region" description="Helical" evidence="5">
    <location>
        <begin position="253"/>
        <end position="274"/>
    </location>
</feature>
<feature type="transmembrane region" description="Helical" evidence="5">
    <location>
        <begin position="226"/>
        <end position="246"/>
    </location>
</feature>
<evidence type="ECO:0000256" key="2">
    <source>
        <dbReference type="ARBA" id="ARBA00022692"/>
    </source>
</evidence>
<keyword evidence="8" id="KW-1185">Reference proteome</keyword>
<dbReference type="RefSeq" id="WP_289446199.1">
    <property type="nucleotide sequence ID" value="NZ_JAUCGR010000002.1"/>
</dbReference>
<feature type="transmembrane region" description="Helical" evidence="5">
    <location>
        <begin position="41"/>
        <end position="59"/>
    </location>
</feature>
<keyword evidence="2 5" id="KW-0812">Transmembrane</keyword>
<proteinExistence type="predicted"/>
<evidence type="ECO:0000313" key="7">
    <source>
        <dbReference type="EMBL" id="MDM7830982.1"/>
    </source>
</evidence>
<keyword evidence="3 5" id="KW-1133">Transmembrane helix</keyword>
<dbReference type="EMBL" id="JAUCGR010000002">
    <property type="protein sequence ID" value="MDM7830982.1"/>
    <property type="molecule type" value="Genomic_DNA"/>
</dbReference>
<keyword evidence="4 5" id="KW-0472">Membrane</keyword>
<evidence type="ECO:0000259" key="6">
    <source>
        <dbReference type="Pfam" id="PF13515"/>
    </source>
</evidence>
<evidence type="ECO:0000313" key="8">
    <source>
        <dbReference type="Proteomes" id="UP001321453"/>
    </source>
</evidence>
<gene>
    <name evidence="7" type="ORF">QRT05_06525</name>
</gene>
<feature type="transmembrane region" description="Helical" evidence="5">
    <location>
        <begin position="66"/>
        <end position="84"/>
    </location>
</feature>
<evidence type="ECO:0000256" key="3">
    <source>
        <dbReference type="ARBA" id="ARBA00022989"/>
    </source>
</evidence>
<feature type="domain" description="Integral membrane bound transporter" evidence="6">
    <location>
        <begin position="192"/>
        <end position="316"/>
    </location>
</feature>
<name>A0ABT7S5T6_9CELL</name>
<comment type="subcellular location">
    <subcellularLocation>
        <location evidence="1">Membrane</location>
        <topology evidence="1">Multi-pass membrane protein</topology>
    </subcellularLocation>
</comment>